<keyword evidence="2" id="KW-1185">Reference proteome</keyword>
<proteinExistence type="predicted"/>
<accession>A0AA50DNL7</accession>
<dbReference type="EMBL" id="CP132356">
    <property type="protein sequence ID" value="WLS81259.1"/>
    <property type="molecule type" value="Genomic_DNA"/>
</dbReference>
<keyword evidence="1" id="KW-0614">Plasmid</keyword>
<dbReference type="RefSeq" id="WP_306213657.1">
    <property type="nucleotide sequence ID" value="NZ_CP132356.1"/>
</dbReference>
<sequence>MNGYHLVFKESNLPTEVPPVQSYACLSNESPSGMQWRSGDTVLPLTFGSCDDVLRTWPPDVAEQYKHQHLFPMSYQCYIQTGWSIEKIGSAWEVERAMEWFPAAVVREHLELQREIELLAGVVARGRA</sequence>
<evidence type="ECO:0000313" key="1">
    <source>
        <dbReference type="EMBL" id="WLS81259.1"/>
    </source>
</evidence>
<dbReference type="Proteomes" id="UP001228139">
    <property type="component" value="Plasmid unnamed3"/>
</dbReference>
<organism evidence="1 2">
    <name type="scientific">Erwinia pyri</name>
    <dbReference type="NCBI Taxonomy" id="3062598"/>
    <lineage>
        <taxon>Bacteria</taxon>
        <taxon>Pseudomonadati</taxon>
        <taxon>Pseudomonadota</taxon>
        <taxon>Gammaproteobacteria</taxon>
        <taxon>Enterobacterales</taxon>
        <taxon>Erwiniaceae</taxon>
        <taxon>Erwinia</taxon>
    </lineage>
</organism>
<dbReference type="KEGG" id="epi:Q3V30_22620"/>
<dbReference type="AlphaFoldDB" id="A0AA50DNL7"/>
<protein>
    <submittedName>
        <fullName evidence="1">Uncharacterized protein</fullName>
    </submittedName>
</protein>
<evidence type="ECO:0000313" key="2">
    <source>
        <dbReference type="Proteomes" id="UP001228139"/>
    </source>
</evidence>
<name>A0AA50DNL7_9GAMM</name>
<reference evidence="1 2" key="1">
    <citation type="submission" date="2023-07" db="EMBL/GenBank/DDBJ databases">
        <title>Pathogenic bacteria of pear tree diseases.</title>
        <authorList>
            <person name="Zhang Z."/>
            <person name="He L."/>
            <person name="Huang R."/>
        </authorList>
    </citation>
    <scope>NUCLEOTIDE SEQUENCE [LARGE SCALE GENOMIC DNA]</scope>
    <source>
        <strain evidence="1 2">DE2</strain>
        <plasmid evidence="1 2">unnamed3</plasmid>
    </source>
</reference>
<gene>
    <name evidence="1" type="ORF">Q3V30_22620</name>
</gene>
<geneLocation type="plasmid" evidence="1 2">
    <name>unnamed3</name>
</geneLocation>